<dbReference type="OrthoDB" id="34134at2157"/>
<feature type="domain" description="Fe-S hydro-lyase tartrate dehydratase beta-type catalytic" evidence="3">
    <location>
        <begin position="4"/>
        <end position="176"/>
    </location>
</feature>
<dbReference type="InterPro" id="IPR036660">
    <property type="entry name" value="Fe-S_hydroAse_TtdB_cat_sf"/>
</dbReference>
<dbReference type="PaxDb" id="589924-Ferp_2031"/>
<dbReference type="KEGG" id="fpl:Ferp_2031"/>
<dbReference type="HOGENOM" id="CLU_098588_0_0_2"/>
<dbReference type="EMBL" id="CP001899">
    <property type="protein sequence ID" value="ADC66168.1"/>
    <property type="molecule type" value="Genomic_DNA"/>
</dbReference>
<organism evidence="4 5">
    <name type="scientific">Ferroglobus placidus (strain DSM 10642 / AEDII12DO)</name>
    <dbReference type="NCBI Taxonomy" id="589924"/>
    <lineage>
        <taxon>Archaea</taxon>
        <taxon>Methanobacteriati</taxon>
        <taxon>Methanobacteriota</taxon>
        <taxon>Archaeoglobi</taxon>
        <taxon>Archaeoglobales</taxon>
        <taxon>Archaeoglobaceae</taxon>
        <taxon>Ferroglobus</taxon>
    </lineage>
</organism>
<keyword evidence="5" id="KW-1185">Reference proteome</keyword>
<dbReference type="PANTHER" id="PTHR43351">
    <property type="entry name" value="L(+)-TARTRATE DEHYDRATASE SUBUNIT BETA"/>
    <property type="match status" value="1"/>
</dbReference>
<evidence type="ECO:0000313" key="5">
    <source>
        <dbReference type="Proteomes" id="UP000002613"/>
    </source>
</evidence>
<evidence type="ECO:0000256" key="1">
    <source>
        <dbReference type="ARBA" id="ARBA00008876"/>
    </source>
</evidence>
<name>D3S0A5_FERPA</name>
<dbReference type="InterPro" id="IPR004647">
    <property type="entry name" value="Fe-S_hydro-lyase_TtdB-typ_cat"/>
</dbReference>
<dbReference type="NCBIfam" id="TIGR00723">
    <property type="entry name" value="ttdB_fumA_fumB"/>
    <property type="match status" value="1"/>
</dbReference>
<dbReference type="RefSeq" id="WP_012966507.1">
    <property type="nucleotide sequence ID" value="NC_013849.1"/>
</dbReference>
<dbReference type="NCBIfam" id="NF004708">
    <property type="entry name" value="PRK06043.1"/>
    <property type="match status" value="1"/>
</dbReference>
<dbReference type="eggNOG" id="arCOG04406">
    <property type="taxonomic scope" value="Archaea"/>
</dbReference>
<dbReference type="Proteomes" id="UP000002613">
    <property type="component" value="Chromosome"/>
</dbReference>
<dbReference type="GO" id="GO:0004333">
    <property type="term" value="F:fumarate hydratase activity"/>
    <property type="evidence" value="ECO:0007669"/>
    <property type="project" value="UniProtKB-EC"/>
</dbReference>
<evidence type="ECO:0000256" key="2">
    <source>
        <dbReference type="ARBA" id="ARBA00023239"/>
    </source>
</evidence>
<gene>
    <name evidence="4" type="ordered locus">Ferp_2031</name>
</gene>
<sequence>MLLRTPLREEDLLKLEVGEAVYISGEIITARDAAHVRILEFFERGEKLPFELNRSVVYHCGPIIKKNHEFKVISAGPTTSARMNPMTPKILEKVDCLAIVGKGGMSDEVIEALKGKGVYLAYPGGAGALAAKAIKRVKAVYWEDLGMPEAVWVFEVENFGPCIVGIDAKGNSIYKKVEKAVEENFRKIISQL</sequence>
<reference evidence="4 5" key="2">
    <citation type="journal article" date="2011" name="Stand. Genomic Sci.">
        <title>Complete genome sequence of Ferroglobus placidus AEDII12DO.</title>
        <authorList>
            <person name="Anderson I."/>
            <person name="Risso C."/>
            <person name="Holmes D."/>
            <person name="Lucas S."/>
            <person name="Copeland A."/>
            <person name="Lapidus A."/>
            <person name="Cheng J.F."/>
            <person name="Bruce D."/>
            <person name="Goodwin L."/>
            <person name="Pitluck S."/>
            <person name="Saunders E."/>
            <person name="Brettin T."/>
            <person name="Detter J.C."/>
            <person name="Han C."/>
            <person name="Tapia R."/>
            <person name="Larimer F."/>
            <person name="Land M."/>
            <person name="Hauser L."/>
            <person name="Woyke T."/>
            <person name="Lovley D."/>
            <person name="Kyrpides N."/>
            <person name="Ivanova N."/>
        </authorList>
    </citation>
    <scope>NUCLEOTIDE SEQUENCE [LARGE SCALE GENOMIC DNA]</scope>
    <source>
        <strain evidence="5">DSM 10642 / AEDII12DO</strain>
    </source>
</reference>
<dbReference type="SUPFAM" id="SSF117457">
    <property type="entry name" value="FumA C-terminal domain-like"/>
    <property type="match status" value="1"/>
</dbReference>
<dbReference type="EC" id="4.2.1.2" evidence="4"/>
<keyword evidence="2 4" id="KW-0456">Lyase</keyword>
<dbReference type="GeneID" id="8779564"/>
<dbReference type="PANTHER" id="PTHR43351:SF2">
    <property type="entry name" value="L(+)-TARTRATE DEHYDRATASE SUBUNIT BETA-RELATED"/>
    <property type="match status" value="1"/>
</dbReference>
<evidence type="ECO:0000313" key="4">
    <source>
        <dbReference type="EMBL" id="ADC66168.1"/>
    </source>
</evidence>
<proteinExistence type="inferred from homology"/>
<dbReference type="AlphaFoldDB" id="D3S0A5"/>
<dbReference type="Pfam" id="PF05683">
    <property type="entry name" value="Fumerase_C"/>
    <property type="match status" value="1"/>
</dbReference>
<evidence type="ECO:0000259" key="3">
    <source>
        <dbReference type="Pfam" id="PF05683"/>
    </source>
</evidence>
<dbReference type="STRING" id="589924.Ferp_2031"/>
<protein>
    <submittedName>
        <fullName evidence="4">Hydro-lyase, Fe-S type, tartrate/fumarate subfamily, beta subunit</fullName>
        <ecNumber evidence="4">4.2.1.2</ecNumber>
    </submittedName>
</protein>
<dbReference type="Gene3D" id="3.20.130.10">
    <property type="entry name" value="Fe-S hydro-lyase, tartrate dehydratase beta-type, catalytic domain"/>
    <property type="match status" value="1"/>
</dbReference>
<accession>D3S0A5</accession>
<reference evidence="5" key="1">
    <citation type="submission" date="2010-02" db="EMBL/GenBank/DDBJ databases">
        <title>Complete sequence of Ferroglobus placidus DSM 10642.</title>
        <authorList>
            <consortium name="US DOE Joint Genome Institute"/>
            <person name="Lucas S."/>
            <person name="Copeland A."/>
            <person name="Lapidus A."/>
            <person name="Cheng J.-F."/>
            <person name="Bruce D."/>
            <person name="Goodwin L."/>
            <person name="Pitluck S."/>
            <person name="Saunders E."/>
            <person name="Brettin T."/>
            <person name="Detter J.C."/>
            <person name="Han C."/>
            <person name="Tapia R."/>
            <person name="Larimer F."/>
            <person name="Land M."/>
            <person name="Hauser L."/>
            <person name="Kyrpides N."/>
            <person name="Ivanova N."/>
            <person name="Holmes D."/>
            <person name="Lovley D."/>
            <person name="Kyrpides N."/>
            <person name="Anderson I.J."/>
            <person name="Woyke T."/>
        </authorList>
    </citation>
    <scope>NUCLEOTIDE SEQUENCE [LARGE SCALE GENOMIC DNA]</scope>
    <source>
        <strain evidence="5">DSM 10642 / AEDII12DO</strain>
    </source>
</reference>
<comment type="similarity">
    <text evidence="1">Belongs to the class-I fumarase family.</text>
</comment>